<protein>
    <submittedName>
        <fullName evidence="2">Uncharacterized protein</fullName>
    </submittedName>
</protein>
<evidence type="ECO:0000313" key="2">
    <source>
        <dbReference type="WBParaSite" id="PSU_v2.g18003.t1"/>
    </source>
</evidence>
<dbReference type="Gene3D" id="3.15.10.10">
    <property type="entry name" value="Bactericidal permeability-increasing protein, domain 1"/>
    <property type="match status" value="1"/>
</dbReference>
<accession>A0A914YCN8</accession>
<evidence type="ECO:0000313" key="1">
    <source>
        <dbReference type="Proteomes" id="UP000887577"/>
    </source>
</evidence>
<name>A0A914YCN8_9BILA</name>
<keyword evidence="1" id="KW-1185">Reference proteome</keyword>
<organism evidence="1 2">
    <name type="scientific">Panagrolaimus superbus</name>
    <dbReference type="NCBI Taxonomy" id="310955"/>
    <lineage>
        <taxon>Eukaryota</taxon>
        <taxon>Metazoa</taxon>
        <taxon>Ecdysozoa</taxon>
        <taxon>Nematoda</taxon>
        <taxon>Chromadorea</taxon>
        <taxon>Rhabditida</taxon>
        <taxon>Tylenchina</taxon>
        <taxon>Panagrolaimomorpha</taxon>
        <taxon>Panagrolaimoidea</taxon>
        <taxon>Panagrolaimidae</taxon>
        <taxon>Panagrolaimus</taxon>
    </lineage>
</organism>
<dbReference type="WBParaSite" id="PSU_v2.g18003.t1">
    <property type="protein sequence ID" value="PSU_v2.g18003.t1"/>
    <property type="gene ID" value="PSU_v2.g18003"/>
</dbReference>
<reference evidence="2" key="1">
    <citation type="submission" date="2022-11" db="UniProtKB">
        <authorList>
            <consortium name="WormBaseParasite"/>
        </authorList>
    </citation>
    <scope>IDENTIFICATION</scope>
</reference>
<dbReference type="AlphaFoldDB" id="A0A914YCN8"/>
<sequence length="125" mass="14104">MSQNGINYLTELASEALPHILVGFILPTIEVTSFKGEKFYVTKMDKPNISAKFIDKTGVNLTIEIPNLEVEGDATIDAFFTAESHMSVVVNNWTINLDVKIQRELDDDRNNITVSFILTDYGRFM</sequence>
<proteinExistence type="predicted"/>
<dbReference type="Proteomes" id="UP000887577">
    <property type="component" value="Unplaced"/>
</dbReference>